<reference evidence="2" key="2">
    <citation type="submission" date="2015-03" db="EMBL/GenBank/DDBJ databases">
        <title>Genome sequence of Paenibacillus beijingensis strain DSM 24997T.</title>
        <authorList>
            <person name="Kwak Y."/>
            <person name="Shin J.-H."/>
        </authorList>
    </citation>
    <scope>NUCLEOTIDE SEQUENCE [LARGE SCALE GENOMIC DNA]</scope>
    <source>
        <strain evidence="2">DSM 24997</strain>
    </source>
</reference>
<dbReference type="PATRIC" id="fig|1126833.4.peg.4060"/>
<organism evidence="1 2">
    <name type="scientific">Paenibacillus beijingensis</name>
    <dbReference type="NCBI Taxonomy" id="1126833"/>
    <lineage>
        <taxon>Bacteria</taxon>
        <taxon>Bacillati</taxon>
        <taxon>Bacillota</taxon>
        <taxon>Bacilli</taxon>
        <taxon>Bacillales</taxon>
        <taxon>Paenibacillaceae</taxon>
        <taxon>Paenibacillus</taxon>
    </lineage>
</organism>
<proteinExistence type="predicted"/>
<dbReference type="HOGENOM" id="CLU_1546107_0_0_9"/>
<dbReference type="Proteomes" id="UP000032633">
    <property type="component" value="Chromosome"/>
</dbReference>
<dbReference type="AlphaFoldDB" id="A0A0D5NMQ0"/>
<keyword evidence="2" id="KW-1185">Reference proteome</keyword>
<evidence type="ECO:0000313" key="2">
    <source>
        <dbReference type="Proteomes" id="UP000032633"/>
    </source>
</evidence>
<accession>A0A0D5NMQ0</accession>
<name>A0A0D5NMQ0_9BACL</name>
<gene>
    <name evidence="1" type="ORF">VN24_18445</name>
</gene>
<sequence>MPEVHKYRLVSNIYEFREKDVRRNTLKGLKTIDIEIIEVDKTHSKILHSNGTLGYWARYRHYFVEGCCYFVPYNSQPIELFKNYSVETSQESVINIRHTTIEKYSIKYIEKINTYQIIGTVSFINEDKDLIVVSAQDVDFCISNEEYEISNIRMNDWLEVEIEGLSLWDEGIY</sequence>
<protein>
    <submittedName>
        <fullName evidence="1">Uncharacterized protein</fullName>
    </submittedName>
</protein>
<reference evidence="1 2" key="1">
    <citation type="journal article" date="2015" name="J. Biotechnol.">
        <title>Complete genome sequence of Paenibacillus beijingensis 7188(T) (=DSM 24997(T)), a novel rhizobacterium from jujube garden soil.</title>
        <authorList>
            <person name="Kwak Y."/>
            <person name="Shin J.H."/>
        </authorList>
    </citation>
    <scope>NUCLEOTIDE SEQUENCE [LARGE SCALE GENOMIC DNA]</scope>
    <source>
        <strain evidence="1 2">DSM 24997</strain>
    </source>
</reference>
<dbReference type="KEGG" id="pbj:VN24_18445"/>
<evidence type="ECO:0000313" key="1">
    <source>
        <dbReference type="EMBL" id="AJY76178.1"/>
    </source>
</evidence>
<dbReference type="EMBL" id="CP011058">
    <property type="protein sequence ID" value="AJY76178.1"/>
    <property type="molecule type" value="Genomic_DNA"/>
</dbReference>